<comment type="caution">
    <text evidence="3">The sequence shown here is derived from an EMBL/GenBank/DDBJ whole genome shotgun (WGS) entry which is preliminary data.</text>
</comment>
<evidence type="ECO:0000313" key="4">
    <source>
        <dbReference type="Proteomes" id="UP001592530"/>
    </source>
</evidence>
<keyword evidence="2" id="KW-0812">Transmembrane</keyword>
<feature type="transmembrane region" description="Helical" evidence="2">
    <location>
        <begin position="119"/>
        <end position="140"/>
    </location>
</feature>
<name>A0ABV6XCP2_9ACTN</name>
<feature type="region of interest" description="Disordered" evidence="1">
    <location>
        <begin position="319"/>
        <end position="373"/>
    </location>
</feature>
<evidence type="ECO:0008006" key="5">
    <source>
        <dbReference type="Google" id="ProtNLM"/>
    </source>
</evidence>
<feature type="transmembrane region" description="Helical" evidence="2">
    <location>
        <begin position="257"/>
        <end position="278"/>
    </location>
</feature>
<proteinExistence type="predicted"/>
<accession>A0ABV6XCP2</accession>
<protein>
    <recommendedName>
        <fullName evidence="5">TrbL/VirB6 plasmid conjugal transfer protein</fullName>
    </recommendedName>
</protein>
<feature type="transmembrane region" description="Helical" evidence="2">
    <location>
        <begin position="79"/>
        <end position="99"/>
    </location>
</feature>
<keyword evidence="2" id="KW-1133">Transmembrane helix</keyword>
<evidence type="ECO:0000256" key="2">
    <source>
        <dbReference type="SAM" id="Phobius"/>
    </source>
</evidence>
<feature type="transmembrane region" description="Helical" evidence="2">
    <location>
        <begin position="197"/>
        <end position="215"/>
    </location>
</feature>
<gene>
    <name evidence="3" type="ORF">ACEZDB_35700</name>
</gene>
<sequence length="373" mass="36916">MATPCPYIGPVAAYCSSSTSPSSGNSNGGGGISQTLDPLAGLAHSTASGAAWVVTHLGSTLDHGAATIDLTSSAFVTQYAIAFGAATFLTLLAWMFGVIKRVVRGVPAGTAIGEAIGFLWMTVLISAFTPLALTVVISAVDGITSGLSGGSNEALFGNMATALKSGTQGGGPIISILASLATIVAAGALWLEFVLRSVAIMVGAVFGPVVFSGMVDRALWSKVRRWVAMMGAVILLKPIVVIALSIGSVYADSNQGTSIVITGLAVIVLAVAGSGAVFKFIPGFGDDVAAGIGVRAVTGGGRAGVKAAGSAAGWIAGGIKTHGDRSTGGNNGGQGEGQRRNGNNGSGVTAGIQAHSTRGEGGGRVNGARKSED</sequence>
<organism evidence="3 4">
    <name type="scientific">Streptacidiphilus alkalitolerans</name>
    <dbReference type="NCBI Taxonomy" id="3342712"/>
    <lineage>
        <taxon>Bacteria</taxon>
        <taxon>Bacillati</taxon>
        <taxon>Actinomycetota</taxon>
        <taxon>Actinomycetes</taxon>
        <taxon>Kitasatosporales</taxon>
        <taxon>Streptomycetaceae</taxon>
        <taxon>Streptacidiphilus</taxon>
    </lineage>
</organism>
<feature type="transmembrane region" description="Helical" evidence="2">
    <location>
        <begin position="173"/>
        <end position="191"/>
    </location>
</feature>
<evidence type="ECO:0000313" key="3">
    <source>
        <dbReference type="EMBL" id="MFC1435991.1"/>
    </source>
</evidence>
<evidence type="ECO:0000256" key="1">
    <source>
        <dbReference type="SAM" id="MobiDB-lite"/>
    </source>
</evidence>
<dbReference type="EMBL" id="JBHEZY010000024">
    <property type="protein sequence ID" value="MFC1435991.1"/>
    <property type="molecule type" value="Genomic_DNA"/>
</dbReference>
<keyword evidence="2" id="KW-0472">Membrane</keyword>
<reference evidence="3 4" key="1">
    <citation type="submission" date="2024-09" db="EMBL/GenBank/DDBJ databases">
        <authorList>
            <person name="Lee S.D."/>
        </authorList>
    </citation>
    <scope>NUCLEOTIDE SEQUENCE [LARGE SCALE GENOMIC DNA]</scope>
    <source>
        <strain evidence="3 4">N1-3</strain>
    </source>
</reference>
<feature type="transmembrane region" description="Helical" evidence="2">
    <location>
        <begin position="227"/>
        <end position="251"/>
    </location>
</feature>
<dbReference type="RefSeq" id="WP_380559369.1">
    <property type="nucleotide sequence ID" value="NZ_JBHEZY010000024.1"/>
</dbReference>
<dbReference type="Proteomes" id="UP001592530">
    <property type="component" value="Unassembled WGS sequence"/>
</dbReference>